<organism evidence="1 2">
    <name type="scientific">Hyalomma asiaticum</name>
    <name type="common">Tick</name>
    <dbReference type="NCBI Taxonomy" id="266040"/>
    <lineage>
        <taxon>Eukaryota</taxon>
        <taxon>Metazoa</taxon>
        <taxon>Ecdysozoa</taxon>
        <taxon>Arthropoda</taxon>
        <taxon>Chelicerata</taxon>
        <taxon>Arachnida</taxon>
        <taxon>Acari</taxon>
        <taxon>Parasitiformes</taxon>
        <taxon>Ixodida</taxon>
        <taxon>Ixodoidea</taxon>
        <taxon>Ixodidae</taxon>
        <taxon>Hyalomminae</taxon>
        <taxon>Hyalomma</taxon>
    </lineage>
</organism>
<reference evidence="1" key="1">
    <citation type="submission" date="2020-05" db="EMBL/GenBank/DDBJ databases">
        <title>Large-scale comparative analyses of tick genomes elucidate their genetic diversity and vector capacities.</title>
        <authorList>
            <person name="Jia N."/>
            <person name="Wang J."/>
            <person name="Shi W."/>
            <person name="Du L."/>
            <person name="Sun Y."/>
            <person name="Zhan W."/>
            <person name="Jiang J."/>
            <person name="Wang Q."/>
            <person name="Zhang B."/>
            <person name="Ji P."/>
            <person name="Sakyi L.B."/>
            <person name="Cui X."/>
            <person name="Yuan T."/>
            <person name="Jiang B."/>
            <person name="Yang W."/>
            <person name="Lam T.T.-Y."/>
            <person name="Chang Q."/>
            <person name="Ding S."/>
            <person name="Wang X."/>
            <person name="Zhu J."/>
            <person name="Ruan X."/>
            <person name="Zhao L."/>
            <person name="Wei J."/>
            <person name="Que T."/>
            <person name="Du C."/>
            <person name="Cheng J."/>
            <person name="Dai P."/>
            <person name="Han X."/>
            <person name="Huang E."/>
            <person name="Gao Y."/>
            <person name="Liu J."/>
            <person name="Shao H."/>
            <person name="Ye R."/>
            <person name="Li L."/>
            <person name="Wei W."/>
            <person name="Wang X."/>
            <person name="Wang C."/>
            <person name="Yang T."/>
            <person name="Huo Q."/>
            <person name="Li W."/>
            <person name="Guo W."/>
            <person name="Chen H."/>
            <person name="Zhou L."/>
            <person name="Ni X."/>
            <person name="Tian J."/>
            <person name="Zhou Y."/>
            <person name="Sheng Y."/>
            <person name="Liu T."/>
            <person name="Pan Y."/>
            <person name="Xia L."/>
            <person name="Li J."/>
            <person name="Zhao F."/>
            <person name="Cao W."/>
        </authorList>
    </citation>
    <scope>NUCLEOTIDE SEQUENCE</scope>
    <source>
        <strain evidence="1">Hyas-2018</strain>
    </source>
</reference>
<dbReference type="Proteomes" id="UP000821845">
    <property type="component" value="Chromosome 4"/>
</dbReference>
<name>A0ACB7SNT4_HYAAI</name>
<accession>A0ACB7SNT4</accession>
<evidence type="ECO:0000313" key="2">
    <source>
        <dbReference type="Proteomes" id="UP000821845"/>
    </source>
</evidence>
<keyword evidence="2" id="KW-1185">Reference proteome</keyword>
<dbReference type="EMBL" id="CM023484">
    <property type="protein sequence ID" value="KAH6934314.1"/>
    <property type="molecule type" value="Genomic_DNA"/>
</dbReference>
<evidence type="ECO:0000313" key="1">
    <source>
        <dbReference type="EMBL" id="KAH6934314.1"/>
    </source>
</evidence>
<protein>
    <submittedName>
        <fullName evidence="1">Uncharacterized protein</fullName>
    </submittedName>
</protein>
<sequence>MRFEPVLDKRVEFRARSREQRCAELVGELTGEYTDAEPWEASSSDQRSTERPTEMDRMLLKAACIALPHLVETRARECLDGVSGDETLLASTGEAAPSCLPRELARCARLAATLDAQEARCSSDILNLCAEFEKRAVLVTKLLAQRERLLRVRESCEQRDRLFAGVTHGVSDLRDSLASRLKLCESLIAAAENASPRREEIADATVPPDDLEGAALDKRSAQLVSAVAGLVEELDQLRDRRKLMAELFLRLGADITDACQGSVKKWRDAVLAEARSDKHRQKVMRALFIEFHRNPERFSNRMKSLASLSKGRSQKGKEDGAKHP</sequence>
<comment type="caution">
    <text evidence="1">The sequence shown here is derived from an EMBL/GenBank/DDBJ whole genome shotgun (WGS) entry which is preliminary data.</text>
</comment>
<gene>
    <name evidence="1" type="ORF">HPB50_022906</name>
</gene>
<proteinExistence type="predicted"/>